<reference evidence="1" key="2">
    <citation type="submission" date="2022-01" db="EMBL/GenBank/DDBJ databases">
        <authorList>
            <person name="Yamashiro T."/>
            <person name="Shiraishi A."/>
            <person name="Satake H."/>
            <person name="Nakayama K."/>
        </authorList>
    </citation>
    <scope>NUCLEOTIDE SEQUENCE</scope>
</reference>
<dbReference type="Proteomes" id="UP001151760">
    <property type="component" value="Unassembled WGS sequence"/>
</dbReference>
<reference evidence="1" key="1">
    <citation type="journal article" date="2022" name="Int. J. Mol. Sci.">
        <title>Draft Genome of Tanacetum Coccineum: Genomic Comparison of Closely Related Tanacetum-Family Plants.</title>
        <authorList>
            <person name="Yamashiro T."/>
            <person name="Shiraishi A."/>
            <person name="Nakayama K."/>
            <person name="Satake H."/>
        </authorList>
    </citation>
    <scope>NUCLEOTIDE SEQUENCE</scope>
</reference>
<gene>
    <name evidence="1" type="ORF">Tco_0974791</name>
</gene>
<proteinExistence type="predicted"/>
<evidence type="ECO:0000313" key="2">
    <source>
        <dbReference type="Proteomes" id="UP001151760"/>
    </source>
</evidence>
<comment type="caution">
    <text evidence="1">The sequence shown here is derived from an EMBL/GenBank/DDBJ whole genome shotgun (WGS) entry which is preliminary data.</text>
</comment>
<dbReference type="EMBL" id="BQNB010016170">
    <property type="protein sequence ID" value="GJT48634.1"/>
    <property type="molecule type" value="Genomic_DNA"/>
</dbReference>
<accession>A0ABQ5ECI8</accession>
<sequence length="68" mass="6950">MKGELVKWWVEIALVAAEDNGSDNVAAVTRAAVFCVLMCFVGGEVMMGLTWSAAGNSDGVDVGGNDGG</sequence>
<evidence type="ECO:0000313" key="1">
    <source>
        <dbReference type="EMBL" id="GJT48634.1"/>
    </source>
</evidence>
<keyword evidence="2" id="KW-1185">Reference proteome</keyword>
<protein>
    <submittedName>
        <fullName evidence="1">Uncharacterized protein</fullName>
    </submittedName>
</protein>
<organism evidence="1 2">
    <name type="scientific">Tanacetum coccineum</name>
    <dbReference type="NCBI Taxonomy" id="301880"/>
    <lineage>
        <taxon>Eukaryota</taxon>
        <taxon>Viridiplantae</taxon>
        <taxon>Streptophyta</taxon>
        <taxon>Embryophyta</taxon>
        <taxon>Tracheophyta</taxon>
        <taxon>Spermatophyta</taxon>
        <taxon>Magnoliopsida</taxon>
        <taxon>eudicotyledons</taxon>
        <taxon>Gunneridae</taxon>
        <taxon>Pentapetalae</taxon>
        <taxon>asterids</taxon>
        <taxon>campanulids</taxon>
        <taxon>Asterales</taxon>
        <taxon>Asteraceae</taxon>
        <taxon>Asteroideae</taxon>
        <taxon>Anthemideae</taxon>
        <taxon>Anthemidinae</taxon>
        <taxon>Tanacetum</taxon>
    </lineage>
</organism>
<name>A0ABQ5ECI8_9ASTR</name>